<dbReference type="Proteomes" id="UP000236311">
    <property type="component" value="Unassembled WGS sequence"/>
</dbReference>
<evidence type="ECO:0000259" key="7">
    <source>
        <dbReference type="Pfam" id="PF09335"/>
    </source>
</evidence>
<comment type="caution">
    <text evidence="6">Lacks conserved residue(s) required for the propagation of feature annotation.</text>
</comment>
<protein>
    <recommendedName>
        <fullName evidence="6">TVP38/TMEM64 family membrane protein</fullName>
    </recommendedName>
</protein>
<feature type="transmembrane region" description="Helical" evidence="6">
    <location>
        <begin position="117"/>
        <end position="137"/>
    </location>
</feature>
<organism evidence="8 9">
    <name type="scientific">Acetatifactor muris</name>
    <dbReference type="NCBI Taxonomy" id="879566"/>
    <lineage>
        <taxon>Bacteria</taxon>
        <taxon>Bacillati</taxon>
        <taxon>Bacillota</taxon>
        <taxon>Clostridia</taxon>
        <taxon>Lachnospirales</taxon>
        <taxon>Lachnospiraceae</taxon>
        <taxon>Acetatifactor</taxon>
    </lineage>
</organism>
<dbReference type="PANTHER" id="PTHR12677">
    <property type="entry name" value="GOLGI APPARATUS MEMBRANE PROTEIN TVP38-RELATED"/>
    <property type="match status" value="1"/>
</dbReference>
<accession>A0A2K4ZBQ9</accession>
<comment type="subcellular location">
    <subcellularLocation>
        <location evidence="1 6">Cell membrane</location>
        <topology evidence="1 6">Multi-pass membrane protein</topology>
    </subcellularLocation>
</comment>
<name>A0A2K4ZBQ9_9FIRM</name>
<keyword evidence="4 6" id="KW-1133">Transmembrane helix</keyword>
<sequence length="220" mass="24192">MAMNEQAITKQIMTKQPMTKQPMTKPSMAGQAEKYKKWVTAGVLALCLLFTVFLCKAYFDGKFNSVDTFQKYMAGFGLLAPLFLVAVQAAQVVLPILPGLAGCVAGALMFGCMGGFWCNYIGISAGSIIAFLLARRYGSGLVKRMFPGEKYDKWANWAGNSKFYTVILFLGMVLPLFPDDYFCYFTGITKMSTRKFVAIIVLGKPWCILAYCIMASAAVA</sequence>
<keyword evidence="2 6" id="KW-1003">Cell membrane</keyword>
<reference evidence="8 9" key="1">
    <citation type="submission" date="2018-01" db="EMBL/GenBank/DDBJ databases">
        <authorList>
            <person name="Gaut B.S."/>
            <person name="Morton B.R."/>
            <person name="Clegg M.T."/>
            <person name="Duvall M.R."/>
        </authorList>
    </citation>
    <scope>NUCLEOTIDE SEQUENCE [LARGE SCALE GENOMIC DNA]</scope>
    <source>
        <strain evidence="8">GP69</strain>
    </source>
</reference>
<dbReference type="PANTHER" id="PTHR12677:SF49">
    <property type="entry name" value="TVP38_TMEM64 FAMILY MEMBRANE PROTEIN"/>
    <property type="match status" value="1"/>
</dbReference>
<evidence type="ECO:0000313" key="9">
    <source>
        <dbReference type="Proteomes" id="UP000236311"/>
    </source>
</evidence>
<proteinExistence type="inferred from homology"/>
<feature type="domain" description="VTT" evidence="7">
    <location>
        <begin position="98"/>
        <end position="214"/>
    </location>
</feature>
<dbReference type="Pfam" id="PF09335">
    <property type="entry name" value="VTT_dom"/>
    <property type="match status" value="1"/>
</dbReference>
<evidence type="ECO:0000256" key="4">
    <source>
        <dbReference type="ARBA" id="ARBA00022989"/>
    </source>
</evidence>
<dbReference type="AlphaFoldDB" id="A0A2K4ZBQ9"/>
<dbReference type="RefSeq" id="WP_242982280.1">
    <property type="nucleotide sequence ID" value="NZ_CANRXC010000063.1"/>
</dbReference>
<dbReference type="InterPro" id="IPR015414">
    <property type="entry name" value="TMEM64"/>
</dbReference>
<evidence type="ECO:0000256" key="6">
    <source>
        <dbReference type="RuleBase" id="RU366058"/>
    </source>
</evidence>
<comment type="similarity">
    <text evidence="6">Belongs to the TVP38/TMEM64 family.</text>
</comment>
<evidence type="ECO:0000256" key="3">
    <source>
        <dbReference type="ARBA" id="ARBA00022692"/>
    </source>
</evidence>
<feature type="transmembrane region" description="Helical" evidence="6">
    <location>
        <begin position="79"/>
        <end position="110"/>
    </location>
</feature>
<evidence type="ECO:0000256" key="2">
    <source>
        <dbReference type="ARBA" id="ARBA00022475"/>
    </source>
</evidence>
<dbReference type="InterPro" id="IPR032816">
    <property type="entry name" value="VTT_dom"/>
</dbReference>
<feature type="transmembrane region" description="Helical" evidence="6">
    <location>
        <begin position="196"/>
        <end position="219"/>
    </location>
</feature>
<feature type="transmembrane region" description="Helical" evidence="6">
    <location>
        <begin position="163"/>
        <end position="184"/>
    </location>
</feature>
<keyword evidence="5 6" id="KW-0472">Membrane</keyword>
<evidence type="ECO:0000256" key="1">
    <source>
        <dbReference type="ARBA" id="ARBA00004651"/>
    </source>
</evidence>
<dbReference type="EMBL" id="OFSM01000003">
    <property type="protein sequence ID" value="SOY27899.1"/>
    <property type="molecule type" value="Genomic_DNA"/>
</dbReference>
<keyword evidence="9" id="KW-1185">Reference proteome</keyword>
<evidence type="ECO:0000256" key="5">
    <source>
        <dbReference type="ARBA" id="ARBA00023136"/>
    </source>
</evidence>
<keyword evidence="3 6" id="KW-0812">Transmembrane</keyword>
<evidence type="ECO:0000313" key="8">
    <source>
        <dbReference type="EMBL" id="SOY27899.1"/>
    </source>
</evidence>
<gene>
    <name evidence="8" type="ORF">AMURIS_00604</name>
</gene>
<dbReference type="GO" id="GO:0005886">
    <property type="term" value="C:plasma membrane"/>
    <property type="evidence" value="ECO:0007669"/>
    <property type="project" value="UniProtKB-SubCell"/>
</dbReference>